<gene>
    <name evidence="2" type="ORF">FBEOM_1953</name>
</gene>
<dbReference type="Proteomes" id="UP000730481">
    <property type="component" value="Unassembled WGS sequence"/>
</dbReference>
<feature type="region of interest" description="Disordered" evidence="1">
    <location>
        <begin position="55"/>
        <end position="102"/>
    </location>
</feature>
<dbReference type="EMBL" id="PVQB02000065">
    <property type="protein sequence ID" value="KAF4344081.1"/>
    <property type="molecule type" value="Genomic_DNA"/>
</dbReference>
<keyword evidence="3" id="KW-1185">Reference proteome</keyword>
<evidence type="ECO:0000313" key="3">
    <source>
        <dbReference type="Proteomes" id="UP000730481"/>
    </source>
</evidence>
<protein>
    <submittedName>
        <fullName evidence="2">Uncharacterized protein</fullName>
    </submittedName>
</protein>
<evidence type="ECO:0000313" key="2">
    <source>
        <dbReference type="EMBL" id="KAF4344081.1"/>
    </source>
</evidence>
<reference evidence="2" key="2">
    <citation type="submission" date="2020-02" db="EMBL/GenBank/DDBJ databases">
        <title>Identification and distribution of gene clusters putatively required for synthesis of sphingolipid metabolism inhibitors in phylogenetically diverse species of the filamentous fungus Fusarium.</title>
        <authorList>
            <person name="Kim H.-S."/>
            <person name="Busman M."/>
            <person name="Brown D.W."/>
            <person name="Divon H."/>
            <person name="Uhlig S."/>
            <person name="Proctor R.H."/>
        </authorList>
    </citation>
    <scope>NUCLEOTIDE SEQUENCE</scope>
    <source>
        <strain evidence="2">NRRL 25174</strain>
    </source>
</reference>
<organism evidence="2 3">
    <name type="scientific">Fusarium beomiforme</name>
    <dbReference type="NCBI Taxonomy" id="44412"/>
    <lineage>
        <taxon>Eukaryota</taxon>
        <taxon>Fungi</taxon>
        <taxon>Dikarya</taxon>
        <taxon>Ascomycota</taxon>
        <taxon>Pezizomycotina</taxon>
        <taxon>Sordariomycetes</taxon>
        <taxon>Hypocreomycetidae</taxon>
        <taxon>Hypocreales</taxon>
        <taxon>Nectriaceae</taxon>
        <taxon>Fusarium</taxon>
        <taxon>Fusarium burgessii species complex</taxon>
    </lineage>
</organism>
<proteinExistence type="predicted"/>
<accession>A0A9P5E0L0</accession>
<evidence type="ECO:0000256" key="1">
    <source>
        <dbReference type="SAM" id="MobiDB-lite"/>
    </source>
</evidence>
<sequence length="102" mass="11935">MCCGDFIKSTKYEVRDKQAWDAQHLNSMRNPPDGKYIVRNGVECLHYRKKPYDGGPHVITRERKSKYLDPPPNFKSPNWKGGANPLRQESPKGTVYWENEPW</sequence>
<comment type="caution">
    <text evidence="2">The sequence shown here is derived from an EMBL/GenBank/DDBJ whole genome shotgun (WGS) entry which is preliminary data.</text>
</comment>
<name>A0A9P5E0L0_9HYPO</name>
<reference evidence="2" key="1">
    <citation type="journal article" date="2017" name="Mycologia">
        <title>Fusarium algeriense, sp. nov., a novel toxigenic crown rot pathogen of durum wheat from Algeria is nested in the Fusarium burgessii species complex.</title>
        <authorList>
            <person name="Laraba I."/>
            <person name="Keddad A."/>
            <person name="Boureghda H."/>
            <person name="Abdallah N."/>
            <person name="Vaughan M.M."/>
            <person name="Proctor R.H."/>
            <person name="Busman M."/>
            <person name="O'Donnell K."/>
        </authorList>
    </citation>
    <scope>NUCLEOTIDE SEQUENCE</scope>
    <source>
        <strain evidence="2">NRRL 25174</strain>
    </source>
</reference>
<dbReference type="OrthoDB" id="4978637at2759"/>
<dbReference type="AlphaFoldDB" id="A0A9P5E0L0"/>